<sequence length="548" mass="60291">MKDWMNKGEHWIWFSASAVSVSVVLVFGLLAMIAFKGLLHFWAHDVYDYQVTLPNGQVEQVIGELHDTKLRLVEDENDSTIVHEVPEFLIKTGNRDVYGIDFKWINSRDVDQEQVKLADGITVIERYQWGNVYGHLESLKVDGKVIATGAAVKEILQDLAEQGTELHEEILHIEKVIIGGVNYQINALRLDQKKLELDGEYDAQTEAEFEAERAELNQAFVGHQADIQTLYDQANALGEVTLSISGGQAITVKIKQIVRFWQPNNMSLPAKVGFFFGSIGHFLTEDPREANTEGGVFPAIVGTVTMVLLMTILVTPMGVLAAIYMSEYAKEGVVLRLVRISINNLAGVPSIVFGIFGLGFFVYILGGSIDDLFYGYAAPNPVFGTPGLLWASLTMALLTLPVVIVSTQEGLSRIPRSLREGGLALGATKFETITRIVLPMATPAIMTGLILAIARAAGEVAPLMLVGVVKLAPTLPVDFNAPFIHLENKFMHLGFHIYDVGFQSPNVEASQPLVYATSLLLVVIIVSLNLGAIMIRNRLRERYKSLGN</sequence>
<keyword evidence="3" id="KW-0813">Transport</keyword>
<accession>A0A3B0W405</accession>
<reference evidence="10" key="1">
    <citation type="submission" date="2018-06" db="EMBL/GenBank/DDBJ databases">
        <authorList>
            <person name="Zhirakovskaya E."/>
        </authorList>
    </citation>
    <scope>NUCLEOTIDE SEQUENCE</scope>
</reference>
<evidence type="ECO:0000256" key="2">
    <source>
        <dbReference type="ARBA" id="ARBA00007069"/>
    </source>
</evidence>
<evidence type="ECO:0000256" key="1">
    <source>
        <dbReference type="ARBA" id="ARBA00004651"/>
    </source>
</evidence>
<evidence type="ECO:0000256" key="3">
    <source>
        <dbReference type="ARBA" id="ARBA00022448"/>
    </source>
</evidence>
<name>A0A3B0W405_9ZZZZ</name>
<dbReference type="InterPro" id="IPR035906">
    <property type="entry name" value="MetI-like_sf"/>
</dbReference>
<comment type="similarity">
    <text evidence="2">Belongs to the binding-protein-dependent transport system permease family. CysTW subfamily.</text>
</comment>
<dbReference type="Gene3D" id="1.10.3720.10">
    <property type="entry name" value="MetI-like"/>
    <property type="match status" value="1"/>
</dbReference>
<keyword evidence="6 8" id="KW-1133">Transmembrane helix</keyword>
<dbReference type="PROSITE" id="PS50928">
    <property type="entry name" value="ABC_TM1"/>
    <property type="match status" value="1"/>
</dbReference>
<feature type="transmembrane region" description="Helical" evidence="8">
    <location>
        <begin position="513"/>
        <end position="535"/>
    </location>
</feature>
<dbReference type="InterPro" id="IPR005672">
    <property type="entry name" value="Phosphate_PstA"/>
</dbReference>
<evidence type="ECO:0000256" key="7">
    <source>
        <dbReference type="ARBA" id="ARBA00023136"/>
    </source>
</evidence>
<feature type="domain" description="ABC transmembrane type-1" evidence="9">
    <location>
        <begin position="300"/>
        <end position="532"/>
    </location>
</feature>
<evidence type="ECO:0000256" key="5">
    <source>
        <dbReference type="ARBA" id="ARBA00022692"/>
    </source>
</evidence>
<keyword evidence="5 8" id="KW-0812">Transmembrane</keyword>
<dbReference type="GO" id="GO:0005886">
    <property type="term" value="C:plasma membrane"/>
    <property type="evidence" value="ECO:0007669"/>
    <property type="project" value="UniProtKB-SubCell"/>
</dbReference>
<dbReference type="PANTHER" id="PTHR43470:SF6">
    <property type="entry name" value="PHOSPHATE TRANSPORT SYSTEM PERMEASE PROTEIN PSTA"/>
    <property type="match status" value="1"/>
</dbReference>
<evidence type="ECO:0000256" key="6">
    <source>
        <dbReference type="ARBA" id="ARBA00022989"/>
    </source>
</evidence>
<feature type="transmembrane region" description="Helical" evidence="8">
    <location>
        <begin position="345"/>
        <end position="367"/>
    </location>
</feature>
<feature type="transmembrane region" description="Helical" evidence="8">
    <location>
        <begin position="387"/>
        <end position="407"/>
    </location>
</feature>
<dbReference type="Pfam" id="PF00528">
    <property type="entry name" value="BPD_transp_1"/>
    <property type="match status" value="1"/>
</dbReference>
<dbReference type="EMBL" id="UOFB01000016">
    <property type="protein sequence ID" value="VAW43999.1"/>
    <property type="molecule type" value="Genomic_DNA"/>
</dbReference>
<dbReference type="NCBIfam" id="TIGR00974">
    <property type="entry name" value="3a0107s02c"/>
    <property type="match status" value="1"/>
</dbReference>
<comment type="subcellular location">
    <subcellularLocation>
        <location evidence="1">Cell membrane</location>
        <topology evidence="1">Multi-pass membrane protein</topology>
    </subcellularLocation>
</comment>
<evidence type="ECO:0000313" key="10">
    <source>
        <dbReference type="EMBL" id="VAW43999.1"/>
    </source>
</evidence>
<dbReference type="PANTHER" id="PTHR43470">
    <property type="entry name" value="PHOSPHATE TRANSPORT SYSTEM PERMEASE PROTEIN PSTA-RELATED"/>
    <property type="match status" value="1"/>
</dbReference>
<gene>
    <name evidence="10" type="ORF">MNBD_GAMMA04-1615</name>
</gene>
<evidence type="ECO:0000256" key="4">
    <source>
        <dbReference type="ARBA" id="ARBA00022475"/>
    </source>
</evidence>
<dbReference type="InterPro" id="IPR000515">
    <property type="entry name" value="MetI-like"/>
</dbReference>
<dbReference type="GO" id="GO:0035435">
    <property type="term" value="P:phosphate ion transmembrane transport"/>
    <property type="evidence" value="ECO:0007669"/>
    <property type="project" value="InterPro"/>
</dbReference>
<keyword evidence="4" id="KW-1003">Cell membrane</keyword>
<keyword evidence="7 8" id="KW-0472">Membrane</keyword>
<dbReference type="CDD" id="cd06261">
    <property type="entry name" value="TM_PBP2"/>
    <property type="match status" value="1"/>
</dbReference>
<proteinExistence type="inferred from homology"/>
<dbReference type="GO" id="GO:0005315">
    <property type="term" value="F:phosphate transmembrane transporter activity"/>
    <property type="evidence" value="ECO:0007669"/>
    <property type="project" value="InterPro"/>
</dbReference>
<feature type="transmembrane region" description="Helical" evidence="8">
    <location>
        <begin position="436"/>
        <end position="457"/>
    </location>
</feature>
<feature type="transmembrane region" description="Helical" evidence="8">
    <location>
        <begin position="296"/>
        <end position="324"/>
    </location>
</feature>
<evidence type="ECO:0000259" key="9">
    <source>
        <dbReference type="PROSITE" id="PS50928"/>
    </source>
</evidence>
<dbReference type="SUPFAM" id="SSF161098">
    <property type="entry name" value="MetI-like"/>
    <property type="match status" value="1"/>
</dbReference>
<evidence type="ECO:0000256" key="8">
    <source>
        <dbReference type="SAM" id="Phobius"/>
    </source>
</evidence>
<dbReference type="AlphaFoldDB" id="A0A3B0W405"/>
<protein>
    <submittedName>
        <fullName evidence="10">Phosphate transport system permease protein PstA (TC 3.A.1.7.1)</fullName>
    </submittedName>
</protein>
<organism evidence="10">
    <name type="scientific">hydrothermal vent metagenome</name>
    <dbReference type="NCBI Taxonomy" id="652676"/>
    <lineage>
        <taxon>unclassified sequences</taxon>
        <taxon>metagenomes</taxon>
        <taxon>ecological metagenomes</taxon>
    </lineage>
</organism>
<feature type="transmembrane region" description="Helical" evidence="8">
    <location>
        <begin position="12"/>
        <end position="35"/>
    </location>
</feature>